<gene>
    <name evidence="2" type="ORF">CEUR00632_LOCUS13549</name>
</gene>
<name>A0A7R9VI75_9CHLO</name>
<dbReference type="AlphaFoldDB" id="A0A7R9VI75"/>
<sequence length="93" mass="9585">MVNATLAALRFKSMRRGRRGSGDACGADGVGREDAELEAAAMPRTPGSVEGGRSVTWRAAAAVTPPGARHGSLPTAEDAVDVELSMPPLPSRQ</sequence>
<organism evidence="2">
    <name type="scientific">Chlamydomonas euryale</name>
    <dbReference type="NCBI Taxonomy" id="1486919"/>
    <lineage>
        <taxon>Eukaryota</taxon>
        <taxon>Viridiplantae</taxon>
        <taxon>Chlorophyta</taxon>
        <taxon>core chlorophytes</taxon>
        <taxon>Chlorophyceae</taxon>
        <taxon>CS clade</taxon>
        <taxon>Chlamydomonadales</taxon>
        <taxon>Chlamydomonadaceae</taxon>
        <taxon>Chlamydomonas</taxon>
    </lineage>
</organism>
<feature type="region of interest" description="Disordered" evidence="1">
    <location>
        <begin position="63"/>
        <end position="93"/>
    </location>
</feature>
<reference evidence="2" key="1">
    <citation type="submission" date="2021-01" db="EMBL/GenBank/DDBJ databases">
        <authorList>
            <person name="Corre E."/>
            <person name="Pelletier E."/>
            <person name="Niang G."/>
            <person name="Scheremetjew M."/>
            <person name="Finn R."/>
            <person name="Kale V."/>
            <person name="Holt S."/>
            <person name="Cochrane G."/>
            <person name="Meng A."/>
            <person name="Brown T."/>
            <person name="Cohen L."/>
        </authorList>
    </citation>
    <scope>NUCLEOTIDE SEQUENCE</scope>
    <source>
        <strain evidence="2">CCMP219</strain>
    </source>
</reference>
<dbReference type="EMBL" id="HBEC01029361">
    <property type="protein sequence ID" value="CAD8296511.1"/>
    <property type="molecule type" value="Transcribed_RNA"/>
</dbReference>
<evidence type="ECO:0000256" key="1">
    <source>
        <dbReference type="SAM" id="MobiDB-lite"/>
    </source>
</evidence>
<evidence type="ECO:0000313" key="2">
    <source>
        <dbReference type="EMBL" id="CAD8296511.1"/>
    </source>
</evidence>
<accession>A0A7R9VI75</accession>
<protein>
    <submittedName>
        <fullName evidence="2">Uncharacterized protein</fullName>
    </submittedName>
</protein>
<proteinExistence type="predicted"/>